<comment type="caution">
    <text evidence="8">The sequence shown here is derived from an EMBL/GenBank/DDBJ whole genome shotgun (WGS) entry which is preliminary data.</text>
</comment>
<accession>A0A7X8SR89</accession>
<dbReference type="PANTHER" id="PTHR42812">
    <property type="entry name" value="BETA-XYLOSIDASE"/>
    <property type="match status" value="1"/>
</dbReference>
<dbReference type="CDD" id="cd09000">
    <property type="entry name" value="GH43_SXA-like"/>
    <property type="match status" value="1"/>
</dbReference>
<evidence type="ECO:0000256" key="6">
    <source>
        <dbReference type="RuleBase" id="RU361187"/>
    </source>
</evidence>
<dbReference type="RefSeq" id="WP_168885532.1">
    <property type="nucleotide sequence ID" value="NZ_JABAIL010000015.1"/>
</dbReference>
<dbReference type="InterPro" id="IPR013320">
    <property type="entry name" value="ConA-like_dom_sf"/>
</dbReference>
<dbReference type="InterPro" id="IPR006710">
    <property type="entry name" value="Glyco_hydro_43"/>
</dbReference>
<dbReference type="GO" id="GO:0004553">
    <property type="term" value="F:hydrolase activity, hydrolyzing O-glycosyl compounds"/>
    <property type="evidence" value="ECO:0007669"/>
    <property type="project" value="InterPro"/>
</dbReference>
<gene>
    <name evidence="8" type="ORF">HGP29_26700</name>
</gene>
<evidence type="ECO:0000256" key="4">
    <source>
        <dbReference type="PIRSR" id="PIRSR606710-1"/>
    </source>
</evidence>
<dbReference type="PANTHER" id="PTHR42812:SF12">
    <property type="entry name" value="BETA-XYLOSIDASE-RELATED"/>
    <property type="match status" value="1"/>
</dbReference>
<dbReference type="InterPro" id="IPR051795">
    <property type="entry name" value="Glycosyl_Hydrlase_43"/>
</dbReference>
<dbReference type="InterPro" id="IPR041542">
    <property type="entry name" value="GH43_C2"/>
</dbReference>
<keyword evidence="2 6" id="KW-0378">Hydrolase</keyword>
<evidence type="ECO:0000259" key="7">
    <source>
        <dbReference type="Pfam" id="PF17851"/>
    </source>
</evidence>
<protein>
    <submittedName>
        <fullName evidence="8">Glycoside hydrolase family 43 protein</fullName>
    </submittedName>
</protein>
<keyword evidence="3 6" id="KW-0326">Glycosidase</keyword>
<dbReference type="Pfam" id="PF17851">
    <property type="entry name" value="GH43_C2"/>
    <property type="match status" value="1"/>
</dbReference>
<dbReference type="InterPro" id="IPR023296">
    <property type="entry name" value="Glyco_hydro_beta-prop_sf"/>
</dbReference>
<name>A0A7X8SR89_9BACT</name>
<dbReference type="Proteomes" id="UP000585050">
    <property type="component" value="Unassembled WGS sequence"/>
</dbReference>
<dbReference type="Gene3D" id="2.115.10.20">
    <property type="entry name" value="Glycosyl hydrolase domain, family 43"/>
    <property type="match status" value="1"/>
</dbReference>
<evidence type="ECO:0000256" key="1">
    <source>
        <dbReference type="ARBA" id="ARBA00009865"/>
    </source>
</evidence>
<evidence type="ECO:0000256" key="5">
    <source>
        <dbReference type="PIRSR" id="PIRSR606710-2"/>
    </source>
</evidence>
<feature type="active site" description="Proton acceptor" evidence="4">
    <location>
        <position position="16"/>
    </location>
</feature>
<dbReference type="GO" id="GO:0005975">
    <property type="term" value="P:carbohydrate metabolic process"/>
    <property type="evidence" value="ECO:0007669"/>
    <property type="project" value="InterPro"/>
</dbReference>
<dbReference type="Gene3D" id="2.60.120.200">
    <property type="match status" value="1"/>
</dbReference>
<dbReference type="EMBL" id="JABAIL010000015">
    <property type="protein sequence ID" value="NLR94824.1"/>
    <property type="molecule type" value="Genomic_DNA"/>
</dbReference>
<keyword evidence="9" id="KW-1185">Reference proteome</keyword>
<proteinExistence type="inferred from homology"/>
<feature type="active site" description="Proton donor" evidence="4">
    <location>
        <position position="187"/>
    </location>
</feature>
<evidence type="ECO:0000256" key="3">
    <source>
        <dbReference type="ARBA" id="ARBA00023295"/>
    </source>
</evidence>
<dbReference type="Pfam" id="PF04616">
    <property type="entry name" value="Glyco_hydro_43"/>
    <property type="match status" value="1"/>
</dbReference>
<dbReference type="SUPFAM" id="SSF49899">
    <property type="entry name" value="Concanavalin A-like lectins/glucanases"/>
    <property type="match status" value="1"/>
</dbReference>
<sequence>MTNIIQNPILKGFNPDPSIVRVGDDYFIATSTFEWYPGVQIHHSKDLKNWKLIGHPLKSLSQLDLRGVPDSCGVWAPCLSYDKGTFYLVYSNVKNFEGPWKDTPNYVVTTNNIFGEWSEPSFLTSCGFDGSLFHDDDGKKYFLSMIVDHRGGKFFGGIVIQEYDVESKQLVGEMHHIYEGSELGLTEGPHIIKKDGYYYLITAEGGTEYDHAVSIARSKELFGTYETAPNNPLVSAKDFPDNALQKSGHGDLFQAENGEWYCVFLTGRPLTKRGKCTLGRETSIEKIIWEKGEWPRTFSGSKAPRLEVEGIGKNYTFSNEDPFQENFANEKLSPHFASLREPFDKSWINIENGELVIKGRSSLSSYHTQSMVARRVQSHAVETAVKLNYSPENFQQMAGLVCYYNTQHFHYLYLTSHDNGKTKQLQIISANRFQYDEVDVKETSFPIDQTVYLKVKFERENIQFYYSLNDKDFIEFGPMLNGSILSDDYIQYDGTGRYRPAFTGSFIGMTCQDLSGQLKEAAFGYFHYKEYQEKLETSTEETH</sequence>
<comment type="similarity">
    <text evidence="1 6">Belongs to the glycosyl hydrolase 43 family.</text>
</comment>
<dbReference type="AlphaFoldDB" id="A0A7X8SR89"/>
<dbReference type="SUPFAM" id="SSF75005">
    <property type="entry name" value="Arabinanase/levansucrase/invertase"/>
    <property type="match status" value="1"/>
</dbReference>
<feature type="domain" description="Beta-xylosidase C-terminal Concanavalin A-like" evidence="7">
    <location>
        <begin position="325"/>
        <end position="529"/>
    </location>
</feature>
<reference evidence="8 9" key="1">
    <citation type="submission" date="2020-04" db="EMBL/GenBank/DDBJ databases">
        <title>Flammeovirga sp. SR4, a novel species isolated from seawater.</title>
        <authorList>
            <person name="Wang X."/>
        </authorList>
    </citation>
    <scope>NUCLEOTIDE SEQUENCE [LARGE SCALE GENOMIC DNA]</scope>
    <source>
        <strain evidence="8 9">SR4</strain>
    </source>
</reference>
<evidence type="ECO:0000313" key="9">
    <source>
        <dbReference type="Proteomes" id="UP000585050"/>
    </source>
</evidence>
<organism evidence="8 9">
    <name type="scientific">Flammeovirga agarivorans</name>
    <dbReference type="NCBI Taxonomy" id="2726742"/>
    <lineage>
        <taxon>Bacteria</taxon>
        <taxon>Pseudomonadati</taxon>
        <taxon>Bacteroidota</taxon>
        <taxon>Cytophagia</taxon>
        <taxon>Cytophagales</taxon>
        <taxon>Flammeovirgaceae</taxon>
        <taxon>Flammeovirga</taxon>
    </lineage>
</organism>
<evidence type="ECO:0000313" key="8">
    <source>
        <dbReference type="EMBL" id="NLR94824.1"/>
    </source>
</evidence>
<evidence type="ECO:0000256" key="2">
    <source>
        <dbReference type="ARBA" id="ARBA00022801"/>
    </source>
</evidence>
<feature type="site" description="Important for catalytic activity, responsible for pKa modulation of the active site Glu and correct orientation of both the proton donor and substrate" evidence="5">
    <location>
        <position position="129"/>
    </location>
</feature>